<dbReference type="Proteomes" id="UP000430508">
    <property type="component" value="Chromosome"/>
</dbReference>
<keyword evidence="3 8" id="KW-0479">Metal-binding</keyword>
<dbReference type="InterPro" id="IPR008278">
    <property type="entry name" value="4-PPantetheinyl_Trfase_dom"/>
</dbReference>
<dbReference type="HAMAP" id="MF_00101">
    <property type="entry name" value="AcpS"/>
    <property type="match status" value="1"/>
</dbReference>
<dbReference type="RefSeq" id="WP_019225252.1">
    <property type="nucleotide sequence ID" value="NZ_CP046996.1"/>
</dbReference>
<dbReference type="InterPro" id="IPR004568">
    <property type="entry name" value="Ppantetheine-prot_Trfase_dom"/>
</dbReference>
<sequence length="118" mass="12997">MYPGIDIVEIARFEQACRRHSKLVARLFTDRELAELSKKHISSLAARFAGKEAVLKALGTGLSGLSWHDIEILRNEAGEPIVYLSERAQAAARSRGAERVRISLSHSKDTAIASVILE</sequence>
<dbReference type="NCBIfam" id="NF000832">
    <property type="entry name" value="PRK00070.3-2"/>
    <property type="match status" value="1"/>
</dbReference>
<evidence type="ECO:0000256" key="5">
    <source>
        <dbReference type="ARBA" id="ARBA00022842"/>
    </source>
</evidence>
<gene>
    <name evidence="8" type="primary">acpS</name>
    <name evidence="10" type="ORF">GQ588_12155</name>
</gene>
<name>A0A857DKU4_9FIRM</name>
<keyword evidence="6 8" id="KW-0443">Lipid metabolism</keyword>
<keyword evidence="5 8" id="KW-0460">Magnesium</keyword>
<dbReference type="EC" id="2.7.8.7" evidence="8"/>
<dbReference type="GO" id="GO:0000287">
    <property type="term" value="F:magnesium ion binding"/>
    <property type="evidence" value="ECO:0007669"/>
    <property type="project" value="UniProtKB-UniRule"/>
</dbReference>
<evidence type="ECO:0000256" key="7">
    <source>
        <dbReference type="ARBA" id="ARBA00023160"/>
    </source>
</evidence>
<accession>A0A857DKU4</accession>
<keyword evidence="1 8" id="KW-0444">Lipid biosynthesis</keyword>
<protein>
    <recommendedName>
        <fullName evidence="8">Holo-[acyl-carrier-protein] synthase</fullName>
        <shortName evidence="8">Holo-ACP synthase</shortName>
        <ecNumber evidence="8">2.7.8.7</ecNumber>
    </recommendedName>
    <alternativeName>
        <fullName evidence="8">4'-phosphopantetheinyl transferase AcpS</fullName>
    </alternativeName>
</protein>
<comment type="catalytic activity">
    <reaction evidence="8">
        <text>apo-[ACP] + CoA = holo-[ACP] + adenosine 3',5'-bisphosphate + H(+)</text>
        <dbReference type="Rhea" id="RHEA:12068"/>
        <dbReference type="Rhea" id="RHEA-COMP:9685"/>
        <dbReference type="Rhea" id="RHEA-COMP:9690"/>
        <dbReference type="ChEBI" id="CHEBI:15378"/>
        <dbReference type="ChEBI" id="CHEBI:29999"/>
        <dbReference type="ChEBI" id="CHEBI:57287"/>
        <dbReference type="ChEBI" id="CHEBI:58343"/>
        <dbReference type="ChEBI" id="CHEBI:64479"/>
        <dbReference type="EC" id="2.7.8.7"/>
    </reaction>
</comment>
<dbReference type="Gene3D" id="3.90.470.20">
    <property type="entry name" value="4'-phosphopantetheinyl transferase domain"/>
    <property type="match status" value="1"/>
</dbReference>
<dbReference type="SUPFAM" id="SSF56214">
    <property type="entry name" value="4'-phosphopantetheinyl transferase"/>
    <property type="match status" value="1"/>
</dbReference>
<evidence type="ECO:0000256" key="1">
    <source>
        <dbReference type="ARBA" id="ARBA00022516"/>
    </source>
</evidence>
<dbReference type="NCBIfam" id="TIGR00556">
    <property type="entry name" value="pantethn_trn"/>
    <property type="match status" value="1"/>
</dbReference>
<feature type="domain" description="4'-phosphopantetheinyl transferase" evidence="9">
    <location>
        <begin position="4"/>
        <end position="94"/>
    </location>
</feature>
<feature type="binding site" evidence="8">
    <location>
        <position position="52"/>
    </location>
    <ligand>
        <name>Mg(2+)</name>
        <dbReference type="ChEBI" id="CHEBI:18420"/>
    </ligand>
</feature>
<evidence type="ECO:0000256" key="8">
    <source>
        <dbReference type="HAMAP-Rule" id="MF_00101"/>
    </source>
</evidence>
<keyword evidence="8" id="KW-0963">Cytoplasm</keyword>
<comment type="similarity">
    <text evidence="8">Belongs to the P-Pant transferase superfamily. AcpS family.</text>
</comment>
<comment type="subcellular location">
    <subcellularLocation>
        <location evidence="8">Cytoplasm</location>
    </subcellularLocation>
</comment>
<evidence type="ECO:0000256" key="6">
    <source>
        <dbReference type="ARBA" id="ARBA00023098"/>
    </source>
</evidence>
<dbReference type="InterPro" id="IPR002582">
    <property type="entry name" value="ACPS"/>
</dbReference>
<proteinExistence type="inferred from homology"/>
<evidence type="ECO:0000313" key="10">
    <source>
        <dbReference type="EMBL" id="QHA01341.1"/>
    </source>
</evidence>
<dbReference type="InterPro" id="IPR037143">
    <property type="entry name" value="4-PPantetheinyl_Trfase_dom_sf"/>
</dbReference>
<evidence type="ECO:0000256" key="4">
    <source>
        <dbReference type="ARBA" id="ARBA00022832"/>
    </source>
</evidence>
<keyword evidence="4 8" id="KW-0276">Fatty acid metabolism</keyword>
<dbReference type="EMBL" id="CP046996">
    <property type="protein sequence ID" value="QHA01341.1"/>
    <property type="molecule type" value="Genomic_DNA"/>
</dbReference>
<comment type="cofactor">
    <cofactor evidence="8">
        <name>Mg(2+)</name>
        <dbReference type="ChEBI" id="CHEBI:18420"/>
    </cofactor>
</comment>
<dbReference type="GO" id="GO:0006633">
    <property type="term" value="P:fatty acid biosynthetic process"/>
    <property type="evidence" value="ECO:0007669"/>
    <property type="project" value="UniProtKB-UniRule"/>
</dbReference>
<evidence type="ECO:0000259" key="9">
    <source>
        <dbReference type="Pfam" id="PF01648"/>
    </source>
</evidence>
<organism evidence="10 11">
    <name type="scientific">Dehalobacter restrictus</name>
    <dbReference type="NCBI Taxonomy" id="55583"/>
    <lineage>
        <taxon>Bacteria</taxon>
        <taxon>Bacillati</taxon>
        <taxon>Bacillota</taxon>
        <taxon>Clostridia</taxon>
        <taxon>Eubacteriales</taxon>
        <taxon>Desulfitobacteriaceae</taxon>
        <taxon>Dehalobacter</taxon>
    </lineage>
</organism>
<reference evidence="10 11" key="1">
    <citation type="submission" date="2019-12" db="EMBL/GenBank/DDBJ databases">
        <title>Sequence classification of anaerobic respiratory reductive dehalogenases: First we see many, then we see few.</title>
        <authorList>
            <person name="Molenda O."/>
            <person name="Puentes Jacome L.A."/>
            <person name="Cao X."/>
            <person name="Nesbo C.L."/>
            <person name="Tang S."/>
            <person name="Morson N."/>
            <person name="Patron J."/>
            <person name="Lomheim L."/>
            <person name="Wishart D.S."/>
            <person name="Edwards E.A."/>
        </authorList>
    </citation>
    <scope>NUCLEOTIDE SEQUENCE [LARGE SCALE GENOMIC DNA]</scope>
    <source>
        <strain evidence="10 11">12DCA</strain>
    </source>
</reference>
<dbReference type="NCBIfam" id="TIGR00516">
    <property type="entry name" value="acpS"/>
    <property type="match status" value="1"/>
</dbReference>
<keyword evidence="7 8" id="KW-0275">Fatty acid biosynthesis</keyword>
<dbReference type="GO" id="GO:0005737">
    <property type="term" value="C:cytoplasm"/>
    <property type="evidence" value="ECO:0007669"/>
    <property type="project" value="UniProtKB-SubCell"/>
</dbReference>
<comment type="function">
    <text evidence="8">Transfers the 4'-phosphopantetheine moiety from coenzyme A to a Ser of acyl-carrier-protein.</text>
</comment>
<evidence type="ECO:0000256" key="2">
    <source>
        <dbReference type="ARBA" id="ARBA00022679"/>
    </source>
</evidence>
<evidence type="ECO:0000313" key="11">
    <source>
        <dbReference type="Proteomes" id="UP000430508"/>
    </source>
</evidence>
<feature type="binding site" evidence="8">
    <location>
        <position position="6"/>
    </location>
    <ligand>
        <name>Mg(2+)</name>
        <dbReference type="ChEBI" id="CHEBI:18420"/>
    </ligand>
</feature>
<dbReference type="AlphaFoldDB" id="A0A857DKU4"/>
<dbReference type="Pfam" id="PF01648">
    <property type="entry name" value="ACPS"/>
    <property type="match status" value="1"/>
</dbReference>
<evidence type="ECO:0000256" key="3">
    <source>
        <dbReference type="ARBA" id="ARBA00022723"/>
    </source>
</evidence>
<keyword evidence="2 8" id="KW-0808">Transferase</keyword>
<dbReference type="GO" id="GO:0008897">
    <property type="term" value="F:holo-[acyl-carrier-protein] synthase activity"/>
    <property type="evidence" value="ECO:0007669"/>
    <property type="project" value="UniProtKB-UniRule"/>
</dbReference>